<name>C8X6N1_NAKMY</name>
<dbReference type="eggNOG" id="COG2755">
    <property type="taxonomic scope" value="Bacteria"/>
</dbReference>
<proteinExistence type="predicted"/>
<dbReference type="Proteomes" id="UP000002218">
    <property type="component" value="Chromosome"/>
</dbReference>
<dbReference type="EMBL" id="CP001737">
    <property type="protein sequence ID" value="ACV80779.1"/>
    <property type="molecule type" value="Genomic_DNA"/>
</dbReference>
<dbReference type="HOGENOM" id="CLU_1000618_0_0_11"/>
<dbReference type="InParanoid" id="C8X6N1"/>
<organism evidence="1 2">
    <name type="scientific">Nakamurella multipartita (strain ATCC 700099 / DSM 44233 / CIP 104796 / JCM 9543 / NBRC 105858 / Y-104)</name>
    <name type="common">Microsphaera multipartita</name>
    <dbReference type="NCBI Taxonomy" id="479431"/>
    <lineage>
        <taxon>Bacteria</taxon>
        <taxon>Bacillati</taxon>
        <taxon>Actinomycetota</taxon>
        <taxon>Actinomycetes</taxon>
        <taxon>Nakamurellales</taxon>
        <taxon>Nakamurellaceae</taxon>
        <taxon>Nakamurella</taxon>
    </lineage>
</organism>
<reference evidence="2" key="1">
    <citation type="submission" date="2009-09" db="EMBL/GenBank/DDBJ databases">
        <title>The complete genome of Nakamurella multipartita DSM 44233.</title>
        <authorList>
            <consortium name="US DOE Joint Genome Institute (JGI-PGF)"/>
            <person name="Lucas S."/>
            <person name="Copeland A."/>
            <person name="Lapidus A."/>
            <person name="Glavina del Rio T."/>
            <person name="Dalin E."/>
            <person name="Tice H."/>
            <person name="Bruce D."/>
            <person name="Goodwin L."/>
            <person name="Pitluck S."/>
            <person name="Kyrpides N."/>
            <person name="Mavromatis K."/>
            <person name="Ivanova N."/>
            <person name="Ovchinnikova G."/>
            <person name="Sims D."/>
            <person name="Meincke L."/>
            <person name="Brettin T."/>
            <person name="Detter J.C."/>
            <person name="Han C."/>
            <person name="Larimer F."/>
            <person name="Land M."/>
            <person name="Hauser L."/>
            <person name="Markowitz V."/>
            <person name="Cheng J.-F."/>
            <person name="Hugenholtz P."/>
            <person name="Woyke T."/>
            <person name="Wu D."/>
            <person name="Klenk H.-P."/>
            <person name="Eisen J.A."/>
        </authorList>
    </citation>
    <scope>NUCLEOTIDE SEQUENCE [LARGE SCALE GENOMIC DNA]</scope>
    <source>
        <strain evidence="2">ATCC 700099 / DSM 44233 / CIP 104796 / JCM 9543 / NBRC 105858 / Y-104</strain>
    </source>
</reference>
<sequence precursor="true">MTRRRKLWLTAVAGVVAIGLAGAYLVRPASSVVRQEAYQVPTATGSQLERAASLKIFFAHQSVGRNMIEAVPAVYAAAGIQPPEIIASDQAQLASSHGYIQHVLVGRNGDPLGKINEFDRLIRSGIGSQVDVAALKLCYVDFRSGDDTERVFEAYSNTLAALQRDFPSVTFLAITVPLTTEQGILGRTKERLGLGDPYGPQHNVTRETFNAKIRAEYADTGRLFDIAAMQSTSSDGIRLVRTFAGAEYFSMEEASAKDPGHLNSTGSALATSAFLRTIAGAAAASAQ</sequence>
<accession>C8X6N1</accession>
<dbReference type="KEGG" id="nml:Namu_4498"/>
<reference evidence="1 2" key="2">
    <citation type="journal article" date="2010" name="Stand. Genomic Sci.">
        <title>Complete genome sequence of Nakamurella multipartita type strain (Y-104).</title>
        <authorList>
            <person name="Tice H."/>
            <person name="Mayilraj S."/>
            <person name="Sims D."/>
            <person name="Lapidus A."/>
            <person name="Nolan M."/>
            <person name="Lucas S."/>
            <person name="Glavina Del Rio T."/>
            <person name="Copeland A."/>
            <person name="Cheng J.F."/>
            <person name="Meincke L."/>
            <person name="Bruce D."/>
            <person name="Goodwin L."/>
            <person name="Pitluck S."/>
            <person name="Ivanova N."/>
            <person name="Mavromatis K."/>
            <person name="Ovchinnikova G."/>
            <person name="Pati A."/>
            <person name="Chen A."/>
            <person name="Palaniappan K."/>
            <person name="Land M."/>
            <person name="Hauser L."/>
            <person name="Chang Y.J."/>
            <person name="Jeffries C.D."/>
            <person name="Detter J.C."/>
            <person name="Brettin T."/>
            <person name="Rohde M."/>
            <person name="Goker M."/>
            <person name="Bristow J."/>
            <person name="Eisen J.A."/>
            <person name="Markowitz V."/>
            <person name="Hugenholtz P."/>
            <person name="Kyrpides N.C."/>
            <person name="Klenk H.P."/>
            <person name="Chen F."/>
        </authorList>
    </citation>
    <scope>NUCLEOTIDE SEQUENCE [LARGE SCALE GENOMIC DNA]</scope>
    <source>
        <strain evidence="2">ATCC 700099 / DSM 44233 / CIP 104796 / JCM 9543 / NBRC 105858 / Y-104</strain>
    </source>
</reference>
<dbReference type="AlphaFoldDB" id="C8X6N1"/>
<evidence type="ECO:0000313" key="1">
    <source>
        <dbReference type="EMBL" id="ACV80779.1"/>
    </source>
</evidence>
<keyword evidence="2" id="KW-1185">Reference proteome</keyword>
<evidence type="ECO:0000313" key="2">
    <source>
        <dbReference type="Proteomes" id="UP000002218"/>
    </source>
</evidence>
<gene>
    <name evidence="1" type="ordered locus">Namu_4498</name>
</gene>
<evidence type="ECO:0008006" key="3">
    <source>
        <dbReference type="Google" id="ProtNLM"/>
    </source>
</evidence>
<protein>
    <recommendedName>
        <fullName evidence="3">SGNH hydrolase-type esterase domain-containing protein</fullName>
    </recommendedName>
</protein>
<dbReference type="STRING" id="479431.Namu_4498"/>